<proteinExistence type="predicted"/>
<dbReference type="EMBL" id="CP054212">
    <property type="protein sequence ID" value="QKJ88068.1"/>
    <property type="molecule type" value="Genomic_DNA"/>
</dbReference>
<evidence type="ECO:0000313" key="2">
    <source>
        <dbReference type="Proteomes" id="UP000505325"/>
    </source>
</evidence>
<dbReference type="RefSeq" id="WP_173634959.1">
    <property type="nucleotide sequence ID" value="NZ_CP054212.1"/>
</dbReference>
<organism evidence="1 2">
    <name type="scientific">Paramixta manurensis</name>
    <dbReference type="NCBI Taxonomy" id="2740817"/>
    <lineage>
        <taxon>Bacteria</taxon>
        <taxon>Pseudomonadati</taxon>
        <taxon>Pseudomonadota</taxon>
        <taxon>Gammaproteobacteria</taxon>
        <taxon>Enterobacterales</taxon>
        <taxon>Erwiniaceae</taxon>
        <taxon>Paramixta</taxon>
    </lineage>
</organism>
<dbReference type="AlphaFoldDB" id="A0A6M8UBG3"/>
<reference evidence="1 2" key="1">
    <citation type="submission" date="2020-06" db="EMBL/GenBank/DDBJ databases">
        <title>Genome sequence of Paramixta manurensis strain PD-1.</title>
        <authorList>
            <person name="Lee C.W."/>
            <person name="Kim J."/>
        </authorList>
    </citation>
    <scope>NUCLEOTIDE SEQUENCE [LARGE SCALE GENOMIC DNA]</scope>
    <source>
        <strain evidence="1 2">PD-1</strain>
    </source>
</reference>
<gene>
    <name evidence="1" type="ORF">PMPD1_3138</name>
</gene>
<dbReference type="Proteomes" id="UP000505325">
    <property type="component" value="Chromosome"/>
</dbReference>
<dbReference type="KEGG" id="pmak:PMPD1_3138"/>
<accession>A0A6M8UBG3</accession>
<protein>
    <submittedName>
        <fullName evidence="1">Uncharacterized protein</fullName>
    </submittedName>
</protein>
<keyword evidence="2" id="KW-1185">Reference proteome</keyword>
<sequence>MTITSEKLRHWAQMASLTSEGASCLSAEQLAQTAEYIDAQAEAVAGLKASLECSCRQNQNQAARIAELEFIRNSADQVQREYAEALGCAGDNESILAAIADQASEIEKTKSRYNEVSGWYCKMKTRMLAAEKELAYFKRQSSENNT</sequence>
<evidence type="ECO:0000313" key="1">
    <source>
        <dbReference type="EMBL" id="QKJ88068.1"/>
    </source>
</evidence>
<name>A0A6M8UBG3_9GAMM</name>